<sequence length="662" mass="72023">MGRPTETGLLGAAVAGDSDGVQVFWVHGPGGVGKSSLLHWVEARARATGRSVHTVDGRDLRRPSELADLFADARTHDDPVVLVDTVEQCSWLGPVLRERVLPGTSDRTLVVVAGREAPDMEWRIDPGWHAAMSELPLGPLPRSEAQQLLGAAGLPAALHDSVIRFAGGNPLTLSLAVAVADTRSHPGEGWVPSAEILRTLLARLVGDVPTSAHRRALEVAALAATTTERTLRTTLPEHDAEGLFAWLREQPYIDSSPTGVFPHDVVREALVADLKWRDRAALDAMRTSLSDHLLATVRTGSEREAVETMGDLLFLYRDLLSEAFTWSGRGAVTDEALDPLDGNTVLTLSRRLLGDESTALVEYWLERQPTAFTLYRSSESREVVAFSARLTFRAPPPEEDLARDPVLRAAWAFCTDVGLRDGDEFAVARFVVHDPDVPDGTHARVLTYWFALARVARDSAIRAGFLVYPDPPAWERRLGGAMLDTGQRVELDGHLHALFGRDWRGYRFEDWLLEVIGSQAPQDVRPPIARPDLDGAVREALGLWRRPLALAGTTLARVAAPPGASAGGDPDPRAVDAAVRSLVRSALDSMRGDERSLQGHDAVVATYLSGTPTQKGAARRLGIPFSTYRRHLARGMDELTDGVWRLLRSGTPRAAAGSDEHD</sequence>
<comment type="caution">
    <text evidence="1">The sequence shown here is derived from an EMBL/GenBank/DDBJ whole genome shotgun (WGS) entry which is preliminary data.</text>
</comment>
<dbReference type="SUPFAM" id="SSF52540">
    <property type="entry name" value="P-loop containing nucleoside triphosphate hydrolases"/>
    <property type="match status" value="1"/>
</dbReference>
<evidence type="ECO:0000313" key="1">
    <source>
        <dbReference type="EMBL" id="MBR7741845.1"/>
    </source>
</evidence>
<accession>A0A941HYG1</accession>
<dbReference type="RefSeq" id="WP_211601006.1">
    <property type="nucleotide sequence ID" value="NZ_JAGSNF010000001.1"/>
</dbReference>
<dbReference type="Proteomes" id="UP000677016">
    <property type="component" value="Unassembled WGS sequence"/>
</dbReference>
<name>A0A941HYG1_9MICO</name>
<reference evidence="1" key="1">
    <citation type="submission" date="2021-04" db="EMBL/GenBank/DDBJ databases">
        <title>Phycicoccus avicenniae sp. nov., a novel endophytic actinomycetes isolated from branch of Avicennia mariana.</title>
        <authorList>
            <person name="Tuo L."/>
        </authorList>
    </citation>
    <scope>NUCLEOTIDE SEQUENCE</scope>
    <source>
        <strain evidence="1">BSK3Z-2</strain>
    </source>
</reference>
<keyword evidence="2" id="KW-1185">Reference proteome</keyword>
<dbReference type="AlphaFoldDB" id="A0A941HYG1"/>
<dbReference type="Gene3D" id="3.40.50.300">
    <property type="entry name" value="P-loop containing nucleotide triphosphate hydrolases"/>
    <property type="match status" value="1"/>
</dbReference>
<proteinExistence type="predicted"/>
<organism evidence="1 2">
    <name type="scientific">Phycicoccus avicenniae</name>
    <dbReference type="NCBI Taxonomy" id="2828860"/>
    <lineage>
        <taxon>Bacteria</taxon>
        <taxon>Bacillati</taxon>
        <taxon>Actinomycetota</taxon>
        <taxon>Actinomycetes</taxon>
        <taxon>Micrococcales</taxon>
        <taxon>Intrasporangiaceae</taxon>
        <taxon>Phycicoccus</taxon>
    </lineage>
</organism>
<evidence type="ECO:0000313" key="2">
    <source>
        <dbReference type="Proteomes" id="UP000677016"/>
    </source>
</evidence>
<dbReference type="EMBL" id="JAGSNF010000001">
    <property type="protein sequence ID" value="MBR7741845.1"/>
    <property type="molecule type" value="Genomic_DNA"/>
</dbReference>
<evidence type="ECO:0008006" key="3">
    <source>
        <dbReference type="Google" id="ProtNLM"/>
    </source>
</evidence>
<gene>
    <name evidence="1" type="ORF">KC207_00875</name>
</gene>
<dbReference type="InterPro" id="IPR027417">
    <property type="entry name" value="P-loop_NTPase"/>
</dbReference>
<protein>
    <recommendedName>
        <fullName evidence="3">ATP-binding protein</fullName>
    </recommendedName>
</protein>